<protein>
    <submittedName>
        <fullName evidence="5">Calcium-binding protein-like protein</fullName>
    </submittedName>
</protein>
<keyword evidence="3" id="KW-0479">Metal-binding</keyword>
<evidence type="ECO:0000256" key="3">
    <source>
        <dbReference type="PIRSR" id="PIRSR605511-2"/>
    </source>
</evidence>
<organism evidence="5 6">
    <name type="scientific">Leptotrombidium deliense</name>
    <dbReference type="NCBI Taxonomy" id="299467"/>
    <lineage>
        <taxon>Eukaryota</taxon>
        <taxon>Metazoa</taxon>
        <taxon>Ecdysozoa</taxon>
        <taxon>Arthropoda</taxon>
        <taxon>Chelicerata</taxon>
        <taxon>Arachnida</taxon>
        <taxon>Acari</taxon>
        <taxon>Acariformes</taxon>
        <taxon>Trombidiformes</taxon>
        <taxon>Prostigmata</taxon>
        <taxon>Anystina</taxon>
        <taxon>Parasitengona</taxon>
        <taxon>Trombiculoidea</taxon>
        <taxon>Trombiculidae</taxon>
        <taxon>Leptotrombidium</taxon>
    </lineage>
</organism>
<dbReference type="STRING" id="299467.A0A443RZI4"/>
<dbReference type="PANTHER" id="PTHR10907:SF47">
    <property type="entry name" value="REGUCALCIN"/>
    <property type="match status" value="1"/>
</dbReference>
<proteinExistence type="inferred from homology"/>
<dbReference type="EMBL" id="NCKV01016145">
    <property type="protein sequence ID" value="RWS20677.1"/>
    <property type="molecule type" value="Genomic_DNA"/>
</dbReference>
<dbReference type="PRINTS" id="PR01790">
    <property type="entry name" value="SMP30FAMILY"/>
</dbReference>
<feature type="binding site" evidence="3">
    <location>
        <position position="103"/>
    </location>
    <ligand>
        <name>substrate</name>
    </ligand>
</feature>
<feature type="binding site" evidence="3">
    <location>
        <position position="121"/>
    </location>
    <ligand>
        <name>substrate</name>
    </ligand>
</feature>
<feature type="active site" description="Proton donor/acceptor" evidence="2">
    <location>
        <position position="207"/>
    </location>
</feature>
<keyword evidence="3" id="KW-0862">Zinc</keyword>
<dbReference type="GO" id="GO:0005509">
    <property type="term" value="F:calcium ion binding"/>
    <property type="evidence" value="ECO:0007669"/>
    <property type="project" value="TreeGrafter"/>
</dbReference>
<evidence type="ECO:0000259" key="4">
    <source>
        <dbReference type="Pfam" id="PF08450"/>
    </source>
</evidence>
<dbReference type="SUPFAM" id="SSF63829">
    <property type="entry name" value="Calcium-dependent phosphotriesterase"/>
    <property type="match status" value="1"/>
</dbReference>
<dbReference type="PANTHER" id="PTHR10907">
    <property type="entry name" value="REGUCALCIN"/>
    <property type="match status" value="1"/>
</dbReference>
<feature type="binding site" evidence="3">
    <location>
        <position position="207"/>
    </location>
    <ligand>
        <name>a divalent metal cation</name>
        <dbReference type="ChEBI" id="CHEBI:60240"/>
    </ligand>
</feature>
<dbReference type="GO" id="GO:0004341">
    <property type="term" value="F:gluconolactonase activity"/>
    <property type="evidence" value="ECO:0007669"/>
    <property type="project" value="TreeGrafter"/>
</dbReference>
<feature type="binding site" evidence="3">
    <location>
        <position position="17"/>
    </location>
    <ligand>
        <name>a divalent metal cation</name>
        <dbReference type="ChEBI" id="CHEBI:60240"/>
    </ligand>
</feature>
<evidence type="ECO:0000313" key="5">
    <source>
        <dbReference type="EMBL" id="RWS20677.1"/>
    </source>
</evidence>
<evidence type="ECO:0000256" key="2">
    <source>
        <dbReference type="PIRSR" id="PIRSR605511-1"/>
    </source>
</evidence>
<dbReference type="Proteomes" id="UP000288716">
    <property type="component" value="Unassembled WGS sequence"/>
</dbReference>
<feature type="binding site" evidence="3">
    <location>
        <position position="154"/>
    </location>
    <ligand>
        <name>a divalent metal cation</name>
        <dbReference type="ChEBI" id="CHEBI:60240"/>
    </ligand>
</feature>
<feature type="domain" description="SMP-30/Gluconolactonase/LRE-like region" evidence="4">
    <location>
        <begin position="15"/>
        <end position="267"/>
    </location>
</feature>
<dbReference type="AlphaFoldDB" id="A0A443RZI4"/>
<name>A0A443RZI4_9ACAR</name>
<evidence type="ECO:0000256" key="1">
    <source>
        <dbReference type="ARBA" id="ARBA00008853"/>
    </source>
</evidence>
<comment type="similarity">
    <text evidence="1">Belongs to the SMP-30/CGR1 family.</text>
</comment>
<dbReference type="InterPro" id="IPR005511">
    <property type="entry name" value="SMP-30"/>
</dbReference>
<dbReference type="Gene3D" id="2.120.10.30">
    <property type="entry name" value="TolB, C-terminal domain"/>
    <property type="match status" value="1"/>
</dbReference>
<keyword evidence="6" id="KW-1185">Reference proteome</keyword>
<gene>
    <name evidence="5" type="ORF">B4U80_08095</name>
</gene>
<comment type="cofactor">
    <cofactor evidence="3">
        <name>Zn(2+)</name>
        <dbReference type="ChEBI" id="CHEBI:29105"/>
    </cofactor>
    <text evidence="3">Binds 1 divalent metal cation per subunit.</text>
</comment>
<accession>A0A443RZI4</accession>
<dbReference type="VEuPathDB" id="VectorBase:LDEU011363"/>
<dbReference type="InterPro" id="IPR011042">
    <property type="entry name" value="6-blade_b-propeller_TolB-like"/>
</dbReference>
<dbReference type="OrthoDB" id="423498at2759"/>
<sequence length="308" mass="34986">MSEYKYTPVCGLFNLGEGPHWKQSNECVYFVDAFVGDVCRFDTKSSEVERKRVGGTVTIIIPWHESEDHFVVSKDHELLQYEWSTGKTKSLTFVENDLPTRFNDGKCDRNNRLWIGTMGHETSPAVVPPEMGSLYCINKDYSVKRRVQNVSLSNGIAWSPDNKLMYFADSVKREVYVFDYEAETGDVSNQRTFFDYEKHGKPDEVPDGMTIDVTGKIWVANWSGGRLIRLDPETSKIINEVNFEKVSRVTSLCFGGTQLNKLYVTSSWRGLSDEQRTAQPTAGSLFEVTFPKENIKGFLGDSFNGNNI</sequence>
<comment type="caution">
    <text evidence="5">The sequence shown here is derived from an EMBL/GenBank/DDBJ whole genome shotgun (WGS) entry which is preliminary data.</text>
</comment>
<evidence type="ECO:0000313" key="6">
    <source>
        <dbReference type="Proteomes" id="UP000288716"/>
    </source>
</evidence>
<feature type="binding site" evidence="3">
    <location>
        <position position="101"/>
    </location>
    <ligand>
        <name>substrate</name>
    </ligand>
</feature>
<dbReference type="GO" id="GO:0019853">
    <property type="term" value="P:L-ascorbic acid biosynthetic process"/>
    <property type="evidence" value="ECO:0007669"/>
    <property type="project" value="TreeGrafter"/>
</dbReference>
<dbReference type="Pfam" id="PF08450">
    <property type="entry name" value="SGL"/>
    <property type="match status" value="1"/>
</dbReference>
<reference evidence="5 6" key="1">
    <citation type="journal article" date="2018" name="Gigascience">
        <title>Genomes of trombidid mites reveal novel predicted allergens and laterally-transferred genes associated with secondary metabolism.</title>
        <authorList>
            <person name="Dong X."/>
            <person name="Chaisiri K."/>
            <person name="Xia D."/>
            <person name="Armstrong S.D."/>
            <person name="Fang Y."/>
            <person name="Donnelly M.J."/>
            <person name="Kadowaki T."/>
            <person name="McGarry J.W."/>
            <person name="Darby A.C."/>
            <person name="Makepeace B.L."/>
        </authorList>
    </citation>
    <scope>NUCLEOTIDE SEQUENCE [LARGE SCALE GENOMIC DNA]</scope>
    <source>
        <strain evidence="5">UoL-UT</strain>
    </source>
</reference>
<dbReference type="InterPro" id="IPR013658">
    <property type="entry name" value="SGL"/>
</dbReference>